<dbReference type="GO" id="GO:0005789">
    <property type="term" value="C:endoplasmic reticulum membrane"/>
    <property type="evidence" value="ECO:0007669"/>
    <property type="project" value="UniProtKB-SubCell"/>
</dbReference>
<keyword evidence="9 11" id="KW-1133">Transmembrane helix</keyword>
<dbReference type="OrthoDB" id="10252502at2759"/>
<keyword evidence="8 11" id="KW-0256">Endoplasmic reticulum</keyword>
<dbReference type="AlphaFoldDB" id="A0A8S1JBC6"/>
<evidence type="ECO:0000313" key="13">
    <source>
        <dbReference type="Proteomes" id="UP000708148"/>
    </source>
</evidence>
<evidence type="ECO:0000256" key="8">
    <source>
        <dbReference type="ARBA" id="ARBA00022824"/>
    </source>
</evidence>
<dbReference type="Pfam" id="PF04188">
    <property type="entry name" value="Mannosyl_trans2"/>
    <property type="match status" value="1"/>
</dbReference>
<dbReference type="InterPro" id="IPR007315">
    <property type="entry name" value="PIG-V/Gpi18"/>
</dbReference>
<name>A0A8S1JBC6_9CHLO</name>
<comment type="subcellular location">
    <subcellularLocation>
        <location evidence="1 11">Endoplasmic reticulum membrane</location>
        <topology evidence="1 11">Multi-pass membrane protein</topology>
    </subcellularLocation>
</comment>
<feature type="transmembrane region" description="Helical" evidence="11">
    <location>
        <begin position="154"/>
        <end position="175"/>
    </location>
</feature>
<accession>A0A8S1JBC6</accession>
<feature type="non-terminal residue" evidence="12">
    <location>
        <position position="1"/>
    </location>
</feature>
<evidence type="ECO:0000256" key="9">
    <source>
        <dbReference type="ARBA" id="ARBA00022989"/>
    </source>
</evidence>
<evidence type="ECO:0000256" key="4">
    <source>
        <dbReference type="ARBA" id="ARBA00022502"/>
    </source>
</evidence>
<dbReference type="PANTHER" id="PTHR12468:SF2">
    <property type="entry name" value="GPI MANNOSYLTRANSFERASE 2"/>
    <property type="match status" value="1"/>
</dbReference>
<evidence type="ECO:0000256" key="10">
    <source>
        <dbReference type="ARBA" id="ARBA00023136"/>
    </source>
</evidence>
<protein>
    <recommendedName>
        <fullName evidence="11">GPI mannosyltransferase 2</fullName>
        <ecNumber evidence="11">2.4.1.-</ecNumber>
    </recommendedName>
</protein>
<dbReference type="GO" id="GO:0031501">
    <property type="term" value="C:mannosyltransferase complex"/>
    <property type="evidence" value="ECO:0007669"/>
    <property type="project" value="TreeGrafter"/>
</dbReference>
<keyword evidence="4 11" id="KW-0337">GPI-anchor biosynthesis</keyword>
<evidence type="ECO:0000256" key="5">
    <source>
        <dbReference type="ARBA" id="ARBA00022676"/>
    </source>
</evidence>
<keyword evidence="13" id="KW-1185">Reference proteome</keyword>
<dbReference type="PANTHER" id="PTHR12468">
    <property type="entry name" value="GPI MANNOSYLTRANSFERASE 2"/>
    <property type="match status" value="1"/>
</dbReference>
<evidence type="ECO:0000256" key="2">
    <source>
        <dbReference type="ARBA" id="ARBA00004687"/>
    </source>
</evidence>
<dbReference type="GO" id="GO:0004376">
    <property type="term" value="F:GPI mannosyltransferase activity"/>
    <property type="evidence" value="ECO:0007669"/>
    <property type="project" value="InterPro"/>
</dbReference>
<reference evidence="12" key="1">
    <citation type="submission" date="2020-12" db="EMBL/GenBank/DDBJ databases">
        <authorList>
            <person name="Iha C."/>
        </authorList>
    </citation>
    <scope>NUCLEOTIDE SEQUENCE</scope>
</reference>
<evidence type="ECO:0000256" key="11">
    <source>
        <dbReference type="RuleBase" id="RU363112"/>
    </source>
</evidence>
<dbReference type="EC" id="2.4.1.-" evidence="11"/>
<organism evidence="12 13">
    <name type="scientific">Ostreobium quekettii</name>
    <dbReference type="NCBI Taxonomy" id="121088"/>
    <lineage>
        <taxon>Eukaryota</taxon>
        <taxon>Viridiplantae</taxon>
        <taxon>Chlorophyta</taxon>
        <taxon>core chlorophytes</taxon>
        <taxon>Ulvophyceae</taxon>
        <taxon>TCBD clade</taxon>
        <taxon>Bryopsidales</taxon>
        <taxon>Ostreobineae</taxon>
        <taxon>Ostreobiaceae</taxon>
        <taxon>Ostreobium</taxon>
    </lineage>
</organism>
<comment type="similarity">
    <text evidence="3 11">Belongs to the PIGV family.</text>
</comment>
<keyword evidence="6 11" id="KW-0808">Transferase</keyword>
<dbReference type="GO" id="GO:0000009">
    <property type="term" value="F:alpha-1,6-mannosyltransferase activity"/>
    <property type="evidence" value="ECO:0007669"/>
    <property type="project" value="InterPro"/>
</dbReference>
<keyword evidence="10 11" id="KW-0472">Membrane</keyword>
<feature type="transmembrane region" description="Helical" evidence="11">
    <location>
        <begin position="123"/>
        <end position="142"/>
    </location>
</feature>
<proteinExistence type="inferred from homology"/>
<evidence type="ECO:0000313" key="12">
    <source>
        <dbReference type="EMBL" id="CAD7703381.1"/>
    </source>
</evidence>
<evidence type="ECO:0000256" key="1">
    <source>
        <dbReference type="ARBA" id="ARBA00004477"/>
    </source>
</evidence>
<evidence type="ECO:0000256" key="7">
    <source>
        <dbReference type="ARBA" id="ARBA00022692"/>
    </source>
</evidence>
<feature type="transmembrane region" description="Helical" evidence="11">
    <location>
        <begin position="12"/>
        <end position="29"/>
    </location>
</feature>
<dbReference type="GO" id="GO:0006506">
    <property type="term" value="P:GPI anchor biosynthetic process"/>
    <property type="evidence" value="ECO:0007669"/>
    <property type="project" value="UniProtKB-KW"/>
</dbReference>
<dbReference type="EMBL" id="CAJHUC010002198">
    <property type="protein sequence ID" value="CAD7703381.1"/>
    <property type="molecule type" value="Genomic_DNA"/>
</dbReference>
<evidence type="ECO:0000256" key="6">
    <source>
        <dbReference type="ARBA" id="ARBA00022679"/>
    </source>
</evidence>
<comment type="pathway">
    <text evidence="2 11">Glycolipid biosynthesis; glycosylphosphatidylinositol-anchor biosynthesis.</text>
</comment>
<evidence type="ECO:0000256" key="3">
    <source>
        <dbReference type="ARBA" id="ARBA00008698"/>
    </source>
</evidence>
<keyword evidence="7 11" id="KW-0812">Transmembrane</keyword>
<feature type="transmembrane region" description="Helical" evidence="11">
    <location>
        <begin position="187"/>
        <end position="207"/>
    </location>
</feature>
<comment type="function">
    <text evidence="11">Mannosyltransferase involved in glycosylphosphatidylinositol-anchor biosynthesis.</text>
</comment>
<comment type="caution">
    <text evidence="11">Lacks conserved residue(s) required for the propagation of feature annotation.</text>
</comment>
<dbReference type="Proteomes" id="UP000708148">
    <property type="component" value="Unassembled WGS sequence"/>
</dbReference>
<sequence>MFRAASEGRRVFAVALCCRLAVLCLSSLLDGLLPDYDTSSELADHGPCNSGEVDGDAPSLSAIEAALGRMVVWDSLYFVRIARCGYEYEQCHAFFPGYPGILKLVTQVARAFGTRLDIHASHALAGLVISNTSFALSAVLFYKLSKAIVEVPRLCATALLLYCLPPSSVFASAVYTESLFSLATMAGLYWLFVCDSLWLATLAFSFGSAIRSNGLLHAGFVVHRTLKIAIGSETSMSQKVLASVKGALASVVVAAPFVAFQRYGYQQFCSPPHATTRPWCGGRVPYLYGFVQEHYWDVGPFKYFQTKQVPNFLLAAPVLYLSFAGVLAYMRNDWERTCCLGLLPMKGHKVGYWSDTVSPFVYEWAFMSCTATVLMNVQ</sequence>
<gene>
    <name evidence="12" type="ORF">OSTQU699_LOCUS8738</name>
</gene>
<comment type="caution">
    <text evidence="12">The sequence shown here is derived from an EMBL/GenBank/DDBJ whole genome shotgun (WGS) entry which is preliminary data.</text>
</comment>
<keyword evidence="5 11" id="KW-0328">Glycosyltransferase</keyword>
<feature type="transmembrane region" description="Helical" evidence="11">
    <location>
        <begin position="312"/>
        <end position="330"/>
    </location>
</feature>